<dbReference type="KEGG" id="tko:TK1312"/>
<reference evidence="4 5" key="1">
    <citation type="journal article" date="2005" name="Genome Res.">
        <title>Complete genome sequence of the hyperthermophilic archaeon Thermococcus kodakaraensis KOD1 and comparison with Pyrococcus genomes.</title>
        <authorList>
            <person name="Fukui T."/>
            <person name="Atomi H."/>
            <person name="Kanai T."/>
            <person name="Matsumi R."/>
            <person name="Fujiwara S."/>
            <person name="Imanaka T."/>
        </authorList>
    </citation>
    <scope>NUCLEOTIDE SEQUENCE [LARGE SCALE GENOMIC DNA]</scope>
    <source>
        <strain evidence="5">ATCC BAA-918 / JCM 12380 / KOD1</strain>
    </source>
</reference>
<dbReference type="InParanoid" id="Q5JGR2"/>
<dbReference type="SUPFAM" id="SSF111126">
    <property type="entry name" value="Ligand-binding domain in the NO signalling and Golgi transport"/>
    <property type="match status" value="1"/>
</dbReference>
<dbReference type="SUPFAM" id="SSF52540">
    <property type="entry name" value="P-loop containing nucleoside triphosphate hydrolases"/>
    <property type="match status" value="1"/>
</dbReference>
<sequence length="394" mass="43667">MLKTGIRQVDDALDGGIIESSAVAFVGSLEYDNIILMHQVALNALKDGKKVLLVAFREAPDTLIKEAEHNGINYLPFIENGSLVILDGYTNLYAPDQKQGENILSNPLDIGITTAVIRDRLSKGDFDVLVVDDLTAQYTLQPNPKGYIKTLVRLINSVKSTGVTAMAALCGNVFEKVDLAATLIPFDYVFEVSRGRIHIARSIQPLKTANLIFPYVRSSEGIKLVLEEYATLEGIKKRLRAESDGTLWLDWDRVEIITEDSERATIETAYEFLGPEKGKEFLYLWGKKQFIGLGKDARMRTDSLRAALEEIALLTRSSGGGTLEIVDIKDDLILITGKNLFPGGKGSSLPYHVHYAGSIAQFLTEFTGKRWEGKETKCEAMGADHCEFVFWPVE</sequence>
<keyword evidence="2" id="KW-0067">ATP-binding</keyword>
<organism evidence="4 5">
    <name type="scientific">Thermococcus kodakarensis (strain ATCC BAA-918 / JCM 12380 / KOD1)</name>
    <name type="common">Pyrococcus kodakaraensis (strain KOD1)</name>
    <dbReference type="NCBI Taxonomy" id="69014"/>
    <lineage>
        <taxon>Archaea</taxon>
        <taxon>Methanobacteriati</taxon>
        <taxon>Methanobacteriota</taxon>
        <taxon>Thermococci</taxon>
        <taxon>Thermococcales</taxon>
        <taxon>Thermococcaceae</taxon>
        <taxon>Thermococcus</taxon>
    </lineage>
</organism>
<dbReference type="SMART" id="SM00989">
    <property type="entry name" value="V4R"/>
    <property type="match status" value="1"/>
</dbReference>
<protein>
    <recommendedName>
        <fullName evidence="3">4-vinyl reductase 4VR domain-containing protein</fullName>
    </recommendedName>
</protein>
<dbReference type="EMBL" id="AP006878">
    <property type="protein sequence ID" value="BAD85501.1"/>
    <property type="molecule type" value="Genomic_DNA"/>
</dbReference>
<dbReference type="Pfam" id="PF02830">
    <property type="entry name" value="V4R"/>
    <property type="match status" value="1"/>
</dbReference>
<dbReference type="Gene3D" id="3.30.1380.20">
    <property type="entry name" value="Trafficking protein particle complex subunit 3"/>
    <property type="match status" value="1"/>
</dbReference>
<evidence type="ECO:0000256" key="2">
    <source>
        <dbReference type="ARBA" id="ARBA00022840"/>
    </source>
</evidence>
<dbReference type="InterPro" id="IPR027417">
    <property type="entry name" value="P-loop_NTPase"/>
</dbReference>
<feature type="domain" description="4-vinyl reductase 4VR" evidence="3">
    <location>
        <begin position="330"/>
        <end position="392"/>
    </location>
</feature>
<evidence type="ECO:0000313" key="4">
    <source>
        <dbReference type="EMBL" id="BAD85501.1"/>
    </source>
</evidence>
<proteinExistence type="predicted"/>
<evidence type="ECO:0000259" key="3">
    <source>
        <dbReference type="SMART" id="SM00989"/>
    </source>
</evidence>
<dbReference type="InterPro" id="IPR004096">
    <property type="entry name" value="V4R"/>
</dbReference>
<gene>
    <name evidence="4" type="ordered locus">TK1312</name>
</gene>
<dbReference type="eggNOG" id="arCOG01693">
    <property type="taxonomic scope" value="Archaea"/>
</dbReference>
<dbReference type="AlphaFoldDB" id="Q5JGR2"/>
<evidence type="ECO:0000256" key="1">
    <source>
        <dbReference type="ARBA" id="ARBA00022741"/>
    </source>
</evidence>
<dbReference type="STRING" id="69014.TK1312"/>
<dbReference type="PATRIC" id="fig|69014.16.peg.1284"/>
<dbReference type="InterPro" id="IPR024096">
    <property type="entry name" value="NO_sig/Golgi_transp_ligand-bd"/>
</dbReference>
<dbReference type="PANTHER" id="PTHR43637">
    <property type="entry name" value="UPF0273 PROTEIN TM_0370"/>
    <property type="match status" value="1"/>
</dbReference>
<dbReference type="InterPro" id="IPR014774">
    <property type="entry name" value="KaiC-like_dom"/>
</dbReference>
<dbReference type="Gene3D" id="3.40.50.300">
    <property type="entry name" value="P-loop containing nucleotide triphosphate hydrolases"/>
    <property type="match status" value="1"/>
</dbReference>
<keyword evidence="1" id="KW-0547">Nucleotide-binding</keyword>
<dbReference type="Pfam" id="PF06745">
    <property type="entry name" value="ATPase"/>
    <property type="match status" value="1"/>
</dbReference>
<dbReference type="HOGENOM" id="CLU_688150_0_0_2"/>
<evidence type="ECO:0000313" key="5">
    <source>
        <dbReference type="Proteomes" id="UP000000536"/>
    </source>
</evidence>
<dbReference type="GO" id="GO:0005524">
    <property type="term" value="F:ATP binding"/>
    <property type="evidence" value="ECO:0007669"/>
    <property type="project" value="UniProtKB-KW"/>
</dbReference>
<name>Q5JGR2_THEKO</name>
<dbReference type="RefSeq" id="WP_011250263.1">
    <property type="nucleotide sequence ID" value="NC_006624.1"/>
</dbReference>
<dbReference type="Proteomes" id="UP000000536">
    <property type="component" value="Chromosome"/>
</dbReference>
<keyword evidence="5" id="KW-1185">Reference proteome</keyword>
<dbReference type="GeneID" id="78447832"/>
<dbReference type="PANTHER" id="PTHR43637:SF1">
    <property type="entry name" value="UPF0273 PROTEIN TM_0370"/>
    <property type="match status" value="1"/>
</dbReference>
<dbReference type="PhylomeDB" id="Q5JGR2"/>
<accession>Q5JGR2</accession>
<dbReference type="EnsemblBacteria" id="BAD85501">
    <property type="protein sequence ID" value="BAD85501"/>
    <property type="gene ID" value="TK1312"/>
</dbReference>